<evidence type="ECO:0000256" key="4">
    <source>
        <dbReference type="ARBA" id="ARBA00022801"/>
    </source>
</evidence>
<evidence type="ECO:0000259" key="9">
    <source>
        <dbReference type="Pfam" id="PF01551"/>
    </source>
</evidence>
<dbReference type="PANTHER" id="PTHR21666:SF288">
    <property type="entry name" value="CELL DIVISION PROTEIN YTFB"/>
    <property type="match status" value="1"/>
</dbReference>
<keyword evidence="8" id="KW-0732">Signal</keyword>
<evidence type="ECO:0000256" key="8">
    <source>
        <dbReference type="SAM" id="SignalP"/>
    </source>
</evidence>
<evidence type="ECO:0000256" key="7">
    <source>
        <dbReference type="SAM" id="Coils"/>
    </source>
</evidence>
<dbReference type="GO" id="GO:0006508">
    <property type="term" value="P:proteolysis"/>
    <property type="evidence" value="ECO:0007669"/>
    <property type="project" value="UniProtKB-KW"/>
</dbReference>
<dbReference type="RefSeq" id="WP_098454857.1">
    <property type="nucleotide sequence ID" value="NZ_PDJG01000001.1"/>
</dbReference>
<evidence type="ECO:0000313" key="10">
    <source>
        <dbReference type="EMBL" id="PFG33680.1"/>
    </source>
</evidence>
<accession>A0A2A9E678</accession>
<dbReference type="InterPro" id="IPR050570">
    <property type="entry name" value="Cell_wall_metabolism_enzyme"/>
</dbReference>
<dbReference type="GO" id="GO:0046872">
    <property type="term" value="F:metal ion binding"/>
    <property type="evidence" value="ECO:0007669"/>
    <property type="project" value="UniProtKB-KW"/>
</dbReference>
<name>A0A2A9E678_9MICO</name>
<reference evidence="10 11" key="1">
    <citation type="submission" date="2017-10" db="EMBL/GenBank/DDBJ databases">
        <title>Sequencing the genomes of 1000 actinobacteria strains.</title>
        <authorList>
            <person name="Klenk H.-P."/>
        </authorList>
    </citation>
    <scope>NUCLEOTIDE SEQUENCE [LARGE SCALE GENOMIC DNA]</scope>
    <source>
        <strain evidence="10 11">DSM 18966</strain>
    </source>
</reference>
<protein>
    <submittedName>
        <fullName evidence="10">Murein DD-endopeptidase MepM/ murein hydrolase activator NlpD</fullName>
    </submittedName>
</protein>
<feature type="chain" id="PRO_5012382804" evidence="8">
    <location>
        <begin position="28"/>
        <end position="458"/>
    </location>
</feature>
<sequence length="458" mass="47726">MTRLRSALGAVLALGLLGGLSILPASADDLDDRLAAAQSKQSANQAALDQTAADLSETDAQLAQAYIDLQTIEGQLPVAEATLLQANATLETAQREADALAVRLVDAEDEETTLTAEIETNTTAATDARNGVAEMARQAARGDMGLSGLEFMVGATSTDDFVSEYNMASTAMRTQSSSLDDLRQTEAVTKNSEVRLAAVKVAIADLKTQADAKVVEADAAAVAAADAKAEVERLIVEQAAKKKTIEDRKDAEQARADELADESALLTSDIQNIIGLQDTARAELAAEQERQRQAAADAAAAAAAANPGSSAPVAQPAPAPAAPSTGGKFLSYPTAVPVVTSSYGYRFHPVLLYTRLHAGTDFRAYCGTQVYAAAAGAVQWTKYRNGYGNQVLVNHGTVNGANLMTSYNHLTSFAVSPGQSVSKGQVVGYSGNTGVGTACHLHFEVYVNGATVNPMTML</sequence>
<comment type="cofactor">
    <cofactor evidence="1">
        <name>Zn(2+)</name>
        <dbReference type="ChEBI" id="CHEBI:29105"/>
    </cofactor>
</comment>
<feature type="signal peptide" evidence="8">
    <location>
        <begin position="1"/>
        <end position="27"/>
    </location>
</feature>
<keyword evidence="5" id="KW-0862">Zinc</keyword>
<feature type="coiled-coil region" evidence="7">
    <location>
        <begin position="83"/>
        <end position="110"/>
    </location>
</feature>
<evidence type="ECO:0000256" key="2">
    <source>
        <dbReference type="ARBA" id="ARBA00022670"/>
    </source>
</evidence>
<evidence type="ECO:0000256" key="3">
    <source>
        <dbReference type="ARBA" id="ARBA00022723"/>
    </source>
</evidence>
<dbReference type="InterPro" id="IPR011055">
    <property type="entry name" value="Dup_hybrid_motif"/>
</dbReference>
<dbReference type="InterPro" id="IPR016047">
    <property type="entry name" value="M23ase_b-sheet_dom"/>
</dbReference>
<evidence type="ECO:0000256" key="5">
    <source>
        <dbReference type="ARBA" id="ARBA00022833"/>
    </source>
</evidence>
<evidence type="ECO:0000256" key="6">
    <source>
        <dbReference type="ARBA" id="ARBA00023049"/>
    </source>
</evidence>
<keyword evidence="4 10" id="KW-0378">Hydrolase</keyword>
<dbReference type="SUPFAM" id="SSF51261">
    <property type="entry name" value="Duplicated hybrid motif"/>
    <property type="match status" value="1"/>
</dbReference>
<dbReference type="CDD" id="cd12797">
    <property type="entry name" value="M23_peptidase"/>
    <property type="match status" value="1"/>
</dbReference>
<dbReference type="EMBL" id="PDJG01000001">
    <property type="protein sequence ID" value="PFG33680.1"/>
    <property type="molecule type" value="Genomic_DNA"/>
</dbReference>
<gene>
    <name evidence="10" type="ORF">ATL42_1567</name>
</gene>
<keyword evidence="3" id="KW-0479">Metal-binding</keyword>
<dbReference type="Proteomes" id="UP000225548">
    <property type="component" value="Unassembled WGS sequence"/>
</dbReference>
<proteinExistence type="predicted"/>
<feature type="domain" description="M23ase beta-sheet core" evidence="9">
    <location>
        <begin position="356"/>
        <end position="454"/>
    </location>
</feature>
<dbReference type="Pfam" id="PF01551">
    <property type="entry name" value="Peptidase_M23"/>
    <property type="match status" value="1"/>
</dbReference>
<keyword evidence="11" id="KW-1185">Reference proteome</keyword>
<evidence type="ECO:0000313" key="11">
    <source>
        <dbReference type="Proteomes" id="UP000225548"/>
    </source>
</evidence>
<dbReference type="GO" id="GO:0004222">
    <property type="term" value="F:metalloendopeptidase activity"/>
    <property type="evidence" value="ECO:0007669"/>
    <property type="project" value="TreeGrafter"/>
</dbReference>
<organism evidence="10 11">
    <name type="scientific">Sanguibacter antarcticus</name>
    <dbReference type="NCBI Taxonomy" id="372484"/>
    <lineage>
        <taxon>Bacteria</taxon>
        <taxon>Bacillati</taxon>
        <taxon>Actinomycetota</taxon>
        <taxon>Actinomycetes</taxon>
        <taxon>Micrococcales</taxon>
        <taxon>Sanguibacteraceae</taxon>
        <taxon>Sanguibacter</taxon>
    </lineage>
</organism>
<dbReference type="Gene3D" id="2.70.70.10">
    <property type="entry name" value="Glucose Permease (Domain IIA)"/>
    <property type="match status" value="1"/>
</dbReference>
<keyword evidence="2" id="KW-0645">Protease</keyword>
<dbReference type="AlphaFoldDB" id="A0A2A9E678"/>
<keyword evidence="7" id="KW-0175">Coiled coil</keyword>
<dbReference type="Gene3D" id="1.20.5.340">
    <property type="match status" value="1"/>
</dbReference>
<evidence type="ECO:0000256" key="1">
    <source>
        <dbReference type="ARBA" id="ARBA00001947"/>
    </source>
</evidence>
<dbReference type="OrthoDB" id="1099523at2"/>
<dbReference type="PANTHER" id="PTHR21666">
    <property type="entry name" value="PEPTIDASE-RELATED"/>
    <property type="match status" value="1"/>
</dbReference>
<comment type="caution">
    <text evidence="10">The sequence shown here is derived from an EMBL/GenBank/DDBJ whole genome shotgun (WGS) entry which is preliminary data.</text>
</comment>
<keyword evidence="6" id="KW-0482">Metalloprotease</keyword>